<dbReference type="OrthoDB" id="2016337at2759"/>
<dbReference type="PROSITE" id="PS50994">
    <property type="entry name" value="INTEGRASE"/>
    <property type="match status" value="1"/>
</dbReference>
<evidence type="ECO:0000259" key="1">
    <source>
        <dbReference type="PROSITE" id="PS50994"/>
    </source>
</evidence>
<feature type="non-terminal residue" evidence="2">
    <location>
        <position position="1"/>
    </location>
</feature>
<gene>
    <name evidence="2" type="primary">pol</name>
    <name evidence="2" type="ORF">CR513_23471</name>
</gene>
<name>A0A371GUF1_MUCPR</name>
<dbReference type="SUPFAM" id="SSF53098">
    <property type="entry name" value="Ribonuclease H-like"/>
    <property type="match status" value="1"/>
</dbReference>
<dbReference type="InterPro" id="IPR001584">
    <property type="entry name" value="Integrase_cat-core"/>
</dbReference>
<dbReference type="Proteomes" id="UP000257109">
    <property type="component" value="Unassembled WGS sequence"/>
</dbReference>
<dbReference type="GO" id="GO:0003676">
    <property type="term" value="F:nucleic acid binding"/>
    <property type="evidence" value="ECO:0007669"/>
    <property type="project" value="InterPro"/>
</dbReference>
<evidence type="ECO:0000313" key="2">
    <source>
        <dbReference type="EMBL" id="RDX94174.1"/>
    </source>
</evidence>
<sequence>MEEVHGGTFTTHANDHALAHKILRAGYYWSRMESDCCQHCHMYADNIHMAPSALHNLTSPWPFMIGSIEPKASNRHRFILIPIDCFKKWVESASYANMTKSMVIKFIKRDIICCYGLLALIITNNRTNLNNKMMTELCEQFKIKHNNSTPYCQKMNGDVEEANKNIKKIVQKMVVIEVVLSIEVEIPSLRVLAEVKLDEFEWVQSQLDQFYLIEEKCLTAICHRQLYQQRIKNNFDRRVRPQVFKEGDLILKKRLPNVKDPQGKWAPNYEGPYVVKQTFLRGALVLVDLKGQ</sequence>
<dbReference type="Gene3D" id="3.30.420.10">
    <property type="entry name" value="Ribonuclease H-like superfamily/Ribonuclease H"/>
    <property type="match status" value="1"/>
</dbReference>
<keyword evidence="3" id="KW-1185">Reference proteome</keyword>
<dbReference type="PANTHER" id="PTHR48475:SF1">
    <property type="entry name" value="RNASE H TYPE-1 DOMAIN-CONTAINING PROTEIN"/>
    <property type="match status" value="1"/>
</dbReference>
<accession>A0A371GUF1</accession>
<protein>
    <submittedName>
        <fullName evidence="2">Pol polyprotein</fullName>
    </submittedName>
</protein>
<evidence type="ECO:0000313" key="3">
    <source>
        <dbReference type="Proteomes" id="UP000257109"/>
    </source>
</evidence>
<dbReference type="InterPro" id="IPR012337">
    <property type="entry name" value="RNaseH-like_sf"/>
</dbReference>
<feature type="domain" description="Integrase catalytic" evidence="1">
    <location>
        <begin position="47"/>
        <end position="231"/>
    </location>
</feature>
<proteinExistence type="predicted"/>
<dbReference type="AlphaFoldDB" id="A0A371GUF1"/>
<dbReference type="PANTHER" id="PTHR48475">
    <property type="entry name" value="RIBONUCLEASE H"/>
    <property type="match status" value="1"/>
</dbReference>
<dbReference type="InterPro" id="IPR036397">
    <property type="entry name" value="RNaseH_sf"/>
</dbReference>
<comment type="caution">
    <text evidence="2">The sequence shown here is derived from an EMBL/GenBank/DDBJ whole genome shotgun (WGS) entry which is preliminary data.</text>
</comment>
<reference evidence="2" key="1">
    <citation type="submission" date="2018-05" db="EMBL/GenBank/DDBJ databases">
        <title>Draft genome of Mucuna pruriens seed.</title>
        <authorList>
            <person name="Nnadi N.E."/>
            <person name="Vos R."/>
            <person name="Hasami M.H."/>
            <person name="Devisetty U.K."/>
            <person name="Aguiy J.C."/>
        </authorList>
    </citation>
    <scope>NUCLEOTIDE SEQUENCE [LARGE SCALE GENOMIC DNA]</scope>
    <source>
        <strain evidence="2">JCA_2017</strain>
    </source>
</reference>
<organism evidence="2 3">
    <name type="scientific">Mucuna pruriens</name>
    <name type="common">Velvet bean</name>
    <name type="synonym">Dolichos pruriens</name>
    <dbReference type="NCBI Taxonomy" id="157652"/>
    <lineage>
        <taxon>Eukaryota</taxon>
        <taxon>Viridiplantae</taxon>
        <taxon>Streptophyta</taxon>
        <taxon>Embryophyta</taxon>
        <taxon>Tracheophyta</taxon>
        <taxon>Spermatophyta</taxon>
        <taxon>Magnoliopsida</taxon>
        <taxon>eudicotyledons</taxon>
        <taxon>Gunneridae</taxon>
        <taxon>Pentapetalae</taxon>
        <taxon>rosids</taxon>
        <taxon>fabids</taxon>
        <taxon>Fabales</taxon>
        <taxon>Fabaceae</taxon>
        <taxon>Papilionoideae</taxon>
        <taxon>50 kb inversion clade</taxon>
        <taxon>NPAAA clade</taxon>
        <taxon>indigoferoid/millettioid clade</taxon>
        <taxon>Phaseoleae</taxon>
        <taxon>Mucuna</taxon>
    </lineage>
</organism>
<dbReference type="EMBL" id="QJKJ01004441">
    <property type="protein sequence ID" value="RDX94174.1"/>
    <property type="molecule type" value="Genomic_DNA"/>
</dbReference>
<dbReference type="GO" id="GO:0015074">
    <property type="term" value="P:DNA integration"/>
    <property type="evidence" value="ECO:0007669"/>
    <property type="project" value="InterPro"/>
</dbReference>